<sequence length="904" mass="97655">MSVWQWLFRSEDRKSDLDAEIEAHLALAAADRRERGMGRDRAHAEAQREFGNVALVKDVTREAWGWVWLERLLQDAKYALRQIRRSPGFAAAVIGTLALGIAATAAMFTVVDGVLLSHLPYKHADRLVQIGEGQTVEGGDYLYVPYLDIEAWREQLHSFEAIAFDGGGFDGRNFLQGNGTAVQIGFTRISANLFSTLGVSPQLGPGLPNKPEGFAKTSDAQEVVLSDSAWRTVFGGDRNIVGKTVHINDEPYTVVGVMPRGFFFPDRSDDPQVWGPIVMGDKDQGHTGDSPGYGVIGRLKPGVTRASALAELKTVQAHVAMGYVDPEWRKHALQVNLRKYSGEQVRTDQRHALLALTAASSLLWLIACVNATNLLLARGSARQREIAMRGALGASRRRLMQQLTIEGLVLSISATVLGIGLAVGAISIFHRALKQVLPSPVPSWPSVTVLVALSGLTILSAVLSSAWPSWMAARLPIEPVLRQGGQQSGVSRAQHRLRGGLVIAEIAMSLALLASCGLLLRTIYALHHVPLGFRTDHIIVANLEIPTYRFAKTNATATIYQPLLERVQHLPGVDAAGLMTDVPLGHTFSMRLMLSQKSTKADQKSNAVVAEFKAASPSLQRVFGFPMFKGRYFNAQDTSSADPVVVVNRAFAHAFMPDEQDAGKIIGKDILQLSKDGPQKNKQARVIGVLGDFQQSAVGTPSRPEIQVSLPQITSDSGFYTVLEGIAMDLAVRTQRPPSEVIPELRAALKQASPELAGSNFTTMDQIVEDSYGSQMLAARLLEIFAGSALLLCVAGLYGLLAYVVSQRTREMGVRFALGAARGDVMGLVMRQAGVLVVAGVSLGLVLAFLSGKLVRNFLYGVSPHDGWTLATVAIVLMLAGALAAYLPALRAARVDPVEALRTE</sequence>
<dbReference type="AlphaFoldDB" id="A0A841JP34"/>
<accession>A0A841JP34</accession>
<keyword evidence="11" id="KW-1185">Reference proteome</keyword>
<dbReference type="GO" id="GO:0022857">
    <property type="term" value="F:transmembrane transporter activity"/>
    <property type="evidence" value="ECO:0007669"/>
    <property type="project" value="TreeGrafter"/>
</dbReference>
<evidence type="ECO:0000256" key="1">
    <source>
        <dbReference type="ARBA" id="ARBA00004651"/>
    </source>
</evidence>
<gene>
    <name evidence="10" type="ORF">HNQ77_000123</name>
</gene>
<proteinExistence type="inferred from homology"/>
<keyword evidence="4 7" id="KW-1133">Transmembrane helix</keyword>
<feature type="transmembrane region" description="Helical" evidence="7">
    <location>
        <begin position="501"/>
        <end position="524"/>
    </location>
</feature>
<organism evidence="10 11">
    <name type="scientific">Silvibacterium bohemicum</name>
    <dbReference type="NCBI Taxonomy" id="1577686"/>
    <lineage>
        <taxon>Bacteria</taxon>
        <taxon>Pseudomonadati</taxon>
        <taxon>Acidobacteriota</taxon>
        <taxon>Terriglobia</taxon>
        <taxon>Terriglobales</taxon>
        <taxon>Acidobacteriaceae</taxon>
        <taxon>Silvibacterium</taxon>
    </lineage>
</organism>
<comment type="subcellular location">
    <subcellularLocation>
        <location evidence="1">Cell membrane</location>
        <topology evidence="1">Multi-pass membrane protein</topology>
    </subcellularLocation>
</comment>
<evidence type="ECO:0000259" key="9">
    <source>
        <dbReference type="Pfam" id="PF12704"/>
    </source>
</evidence>
<dbReference type="InterPro" id="IPR025857">
    <property type="entry name" value="MacB_PCD"/>
</dbReference>
<feature type="transmembrane region" description="Helical" evidence="7">
    <location>
        <begin position="784"/>
        <end position="805"/>
    </location>
</feature>
<dbReference type="RefSeq" id="WP_050057448.1">
    <property type="nucleotide sequence ID" value="NZ_JACHEK010000001.1"/>
</dbReference>
<evidence type="ECO:0000256" key="5">
    <source>
        <dbReference type="ARBA" id="ARBA00023136"/>
    </source>
</evidence>
<dbReference type="Pfam" id="PF12704">
    <property type="entry name" value="MacB_PCD"/>
    <property type="match status" value="2"/>
</dbReference>
<dbReference type="Proteomes" id="UP000538666">
    <property type="component" value="Unassembled WGS sequence"/>
</dbReference>
<feature type="transmembrane region" description="Helical" evidence="7">
    <location>
        <begin position="833"/>
        <end position="855"/>
    </location>
</feature>
<keyword evidence="3 7" id="KW-0812">Transmembrane</keyword>
<feature type="transmembrane region" description="Helical" evidence="7">
    <location>
        <begin position="89"/>
        <end position="111"/>
    </location>
</feature>
<feature type="domain" description="MacB-like periplasmic core" evidence="9">
    <location>
        <begin position="93"/>
        <end position="314"/>
    </location>
</feature>
<reference evidence="10 11" key="1">
    <citation type="submission" date="2020-08" db="EMBL/GenBank/DDBJ databases">
        <title>Genomic Encyclopedia of Type Strains, Phase IV (KMG-IV): sequencing the most valuable type-strain genomes for metagenomic binning, comparative biology and taxonomic classification.</title>
        <authorList>
            <person name="Goeker M."/>
        </authorList>
    </citation>
    <scope>NUCLEOTIDE SEQUENCE [LARGE SCALE GENOMIC DNA]</scope>
    <source>
        <strain evidence="10 11">DSM 103733</strain>
    </source>
</reference>
<dbReference type="InterPro" id="IPR050250">
    <property type="entry name" value="Macrolide_Exporter_MacB"/>
</dbReference>
<name>A0A841JP34_9BACT</name>
<evidence type="ECO:0000256" key="6">
    <source>
        <dbReference type="ARBA" id="ARBA00038076"/>
    </source>
</evidence>
<dbReference type="NCBIfam" id="TIGR03434">
    <property type="entry name" value="ADOP"/>
    <property type="match status" value="1"/>
</dbReference>
<evidence type="ECO:0000313" key="10">
    <source>
        <dbReference type="EMBL" id="MBB6142185.1"/>
    </source>
</evidence>
<dbReference type="InterPro" id="IPR003838">
    <property type="entry name" value="ABC3_permease_C"/>
</dbReference>
<keyword evidence="2" id="KW-1003">Cell membrane</keyword>
<dbReference type="InterPro" id="IPR047928">
    <property type="entry name" value="Perm_prefix_1"/>
</dbReference>
<evidence type="ECO:0000256" key="3">
    <source>
        <dbReference type="ARBA" id="ARBA00022692"/>
    </source>
</evidence>
<feature type="domain" description="ABC3 transporter permease C-terminal" evidence="8">
    <location>
        <begin position="359"/>
        <end position="476"/>
    </location>
</feature>
<protein>
    <submittedName>
        <fullName evidence="10">Putative permease</fullName>
    </submittedName>
</protein>
<evidence type="ECO:0000313" key="11">
    <source>
        <dbReference type="Proteomes" id="UP000538666"/>
    </source>
</evidence>
<feature type="transmembrane region" description="Helical" evidence="7">
    <location>
        <begin position="449"/>
        <end position="467"/>
    </location>
</feature>
<evidence type="ECO:0000256" key="4">
    <source>
        <dbReference type="ARBA" id="ARBA00022989"/>
    </source>
</evidence>
<dbReference type="NCBIfam" id="NF038403">
    <property type="entry name" value="perm_prefix_1"/>
    <property type="match status" value="1"/>
</dbReference>
<dbReference type="EMBL" id="JACHEK010000001">
    <property type="protein sequence ID" value="MBB6142185.1"/>
    <property type="molecule type" value="Genomic_DNA"/>
</dbReference>
<dbReference type="OrthoDB" id="108200at2"/>
<comment type="caution">
    <text evidence="10">The sequence shown here is derived from an EMBL/GenBank/DDBJ whole genome shotgun (WGS) entry which is preliminary data.</text>
</comment>
<dbReference type="PANTHER" id="PTHR30572:SF4">
    <property type="entry name" value="ABC TRANSPORTER PERMEASE YTRF"/>
    <property type="match status" value="1"/>
</dbReference>
<feature type="transmembrane region" description="Helical" evidence="7">
    <location>
        <begin position="867"/>
        <end position="887"/>
    </location>
</feature>
<evidence type="ECO:0000259" key="8">
    <source>
        <dbReference type="Pfam" id="PF02687"/>
    </source>
</evidence>
<evidence type="ECO:0000256" key="7">
    <source>
        <dbReference type="SAM" id="Phobius"/>
    </source>
</evidence>
<dbReference type="GO" id="GO:0005886">
    <property type="term" value="C:plasma membrane"/>
    <property type="evidence" value="ECO:0007669"/>
    <property type="project" value="UniProtKB-SubCell"/>
</dbReference>
<dbReference type="InterPro" id="IPR017800">
    <property type="entry name" value="ADOP"/>
</dbReference>
<feature type="domain" description="MacB-like periplasmic core" evidence="9">
    <location>
        <begin position="593"/>
        <end position="717"/>
    </location>
</feature>
<feature type="transmembrane region" description="Helical" evidence="7">
    <location>
        <begin position="407"/>
        <end position="429"/>
    </location>
</feature>
<dbReference type="Pfam" id="PF02687">
    <property type="entry name" value="FtsX"/>
    <property type="match status" value="2"/>
</dbReference>
<feature type="transmembrane region" description="Helical" evidence="7">
    <location>
        <begin position="353"/>
        <end position="376"/>
    </location>
</feature>
<feature type="domain" description="ABC3 transporter permease C-terminal" evidence="8">
    <location>
        <begin position="784"/>
        <end position="897"/>
    </location>
</feature>
<evidence type="ECO:0000256" key="2">
    <source>
        <dbReference type="ARBA" id="ARBA00022475"/>
    </source>
</evidence>
<comment type="similarity">
    <text evidence="6">Belongs to the ABC-4 integral membrane protein family.</text>
</comment>
<keyword evidence="5 7" id="KW-0472">Membrane</keyword>
<dbReference type="PANTHER" id="PTHR30572">
    <property type="entry name" value="MEMBRANE COMPONENT OF TRANSPORTER-RELATED"/>
    <property type="match status" value="1"/>
</dbReference>